<reference evidence="3 4" key="1">
    <citation type="submission" date="2019-12" db="EMBL/GenBank/DDBJ databases">
        <title>Genomic-based taxomic classification of the family Erythrobacteraceae.</title>
        <authorList>
            <person name="Xu L."/>
        </authorList>
    </citation>
    <scope>NUCLEOTIDE SEQUENCE [LARGE SCALE GENOMIC DNA]</scope>
    <source>
        <strain evidence="3 4">KEMB 9005-328</strain>
    </source>
</reference>
<protein>
    <submittedName>
        <fullName evidence="3">DUF4136 domain-containing protein</fullName>
    </submittedName>
</protein>
<feature type="signal peptide" evidence="1">
    <location>
        <begin position="1"/>
        <end position="18"/>
    </location>
</feature>
<dbReference type="Proteomes" id="UP000439780">
    <property type="component" value="Unassembled WGS sequence"/>
</dbReference>
<feature type="domain" description="DUF4136" evidence="2">
    <location>
        <begin position="52"/>
        <end position="188"/>
    </location>
</feature>
<accession>A0A845AS17</accession>
<evidence type="ECO:0000259" key="2">
    <source>
        <dbReference type="Pfam" id="PF13590"/>
    </source>
</evidence>
<dbReference type="InterPro" id="IPR025411">
    <property type="entry name" value="DUF4136"/>
</dbReference>
<dbReference type="PROSITE" id="PS51257">
    <property type="entry name" value="PROKAR_LIPOPROTEIN"/>
    <property type="match status" value="1"/>
</dbReference>
<evidence type="ECO:0000256" key="1">
    <source>
        <dbReference type="SAM" id="SignalP"/>
    </source>
</evidence>
<feature type="chain" id="PRO_5032834207" evidence="1">
    <location>
        <begin position="19"/>
        <end position="200"/>
    </location>
</feature>
<organism evidence="3 4">
    <name type="scientific">Qipengyuania algicida</name>
    <dbReference type="NCBI Taxonomy" id="1836209"/>
    <lineage>
        <taxon>Bacteria</taxon>
        <taxon>Pseudomonadati</taxon>
        <taxon>Pseudomonadota</taxon>
        <taxon>Alphaproteobacteria</taxon>
        <taxon>Sphingomonadales</taxon>
        <taxon>Erythrobacteraceae</taxon>
        <taxon>Qipengyuania</taxon>
    </lineage>
</organism>
<dbReference type="OrthoDB" id="7428103at2"/>
<comment type="caution">
    <text evidence="3">The sequence shown here is derived from an EMBL/GenBank/DDBJ whole genome shotgun (WGS) entry which is preliminary data.</text>
</comment>
<proteinExistence type="predicted"/>
<dbReference type="RefSeq" id="WP_160753976.1">
    <property type="nucleotide sequence ID" value="NZ_WTYA01000010.1"/>
</dbReference>
<sequence>MNRIYRSLALATGMLALAGCATTPGPVEVTRFVAPEAPSQLGRGTIAVTVAPGQQDDLETAPYRAAVAQELTRLGYTVATASTAQTAQIEVERHLYLAGRKPSPVSVGVGGSTGGYGSGLGLGVGINLGGGPRNKIATQLSVKIKDAASGQSLWEGRADLSVKDNSPLADRTRNAQTLAEALFRNFPGNSGETVSVKVNQ</sequence>
<evidence type="ECO:0000313" key="4">
    <source>
        <dbReference type="Proteomes" id="UP000439780"/>
    </source>
</evidence>
<evidence type="ECO:0000313" key="3">
    <source>
        <dbReference type="EMBL" id="MXP29678.1"/>
    </source>
</evidence>
<gene>
    <name evidence="3" type="ORF">GRI58_12720</name>
</gene>
<keyword evidence="4" id="KW-1185">Reference proteome</keyword>
<dbReference type="AlphaFoldDB" id="A0A845AS17"/>
<dbReference type="EMBL" id="WTYA01000010">
    <property type="protein sequence ID" value="MXP29678.1"/>
    <property type="molecule type" value="Genomic_DNA"/>
</dbReference>
<keyword evidence="1" id="KW-0732">Signal</keyword>
<dbReference type="Pfam" id="PF13590">
    <property type="entry name" value="DUF4136"/>
    <property type="match status" value="1"/>
</dbReference>
<name>A0A845AS17_9SPHN</name>